<sequence>MFTGLLSFFVFVLSFSFLTNGEMINDQCPINLGPTLASQEYVIRFHDGYTWSQHLDHLSSTVPSLWSSGFSAKHIVNGYTATIPKDVLPHIAADPNVWGISDSGYIYVAGDTNAARALEEKQKQDILARSAAEEAKNEPGKQPQWLGKQYIVGLRDTGDVEKHLASLPVVLRNHVEQIIPEINGYAVSAALSSLSTILDSLRKDPNVGFIVTRPRGFFSREGGKHLTGDAKEDYETERMWSVLQFSDPEVEVTDDGNTKIPLAWVVYFSTAEQKNIHLGTVLKDLPLQHNSRRGYYVVFNSEEQEKESLDRIYADDTFETVNPQRLNKAMGYDIWDEELQDWVTV</sequence>
<organism evidence="2 3">
    <name type="scientific">Aureobasidium melanogenum</name>
    <name type="common">Aureobasidium pullulans var. melanogenum</name>
    <dbReference type="NCBI Taxonomy" id="46634"/>
    <lineage>
        <taxon>Eukaryota</taxon>
        <taxon>Fungi</taxon>
        <taxon>Dikarya</taxon>
        <taxon>Ascomycota</taxon>
        <taxon>Pezizomycotina</taxon>
        <taxon>Dothideomycetes</taxon>
        <taxon>Dothideomycetidae</taxon>
        <taxon>Dothideales</taxon>
        <taxon>Saccotheciaceae</taxon>
        <taxon>Aureobasidium</taxon>
    </lineage>
</organism>
<keyword evidence="1" id="KW-0732">Signal</keyword>
<evidence type="ECO:0000313" key="3">
    <source>
        <dbReference type="Proteomes" id="UP000767238"/>
    </source>
</evidence>
<proteinExistence type="predicted"/>
<name>A0A9P8K4B2_AURME</name>
<gene>
    <name evidence="2" type="ORF">KCV03_g7941</name>
</gene>
<accession>A0A9P8K4B2</accession>
<dbReference type="Proteomes" id="UP000767238">
    <property type="component" value="Unassembled WGS sequence"/>
</dbReference>
<feature type="chain" id="PRO_5040442016" evidence="1">
    <location>
        <begin position="22"/>
        <end position="345"/>
    </location>
</feature>
<dbReference type="OrthoDB" id="3911669at2759"/>
<evidence type="ECO:0000256" key="1">
    <source>
        <dbReference type="SAM" id="SignalP"/>
    </source>
</evidence>
<feature type="signal peptide" evidence="1">
    <location>
        <begin position="1"/>
        <end position="21"/>
    </location>
</feature>
<reference evidence="2" key="2">
    <citation type="submission" date="2021-08" db="EMBL/GenBank/DDBJ databases">
        <authorList>
            <person name="Gostincar C."/>
            <person name="Sun X."/>
            <person name="Song Z."/>
            <person name="Gunde-Cimerman N."/>
        </authorList>
    </citation>
    <scope>NUCLEOTIDE SEQUENCE</scope>
    <source>
        <strain evidence="2">EXF-8016</strain>
    </source>
</reference>
<reference evidence="2" key="1">
    <citation type="journal article" date="2021" name="J Fungi (Basel)">
        <title>Virulence traits and population genomics of the black yeast Aureobasidium melanogenum.</title>
        <authorList>
            <person name="Cernosa A."/>
            <person name="Sun X."/>
            <person name="Gostincar C."/>
            <person name="Fang C."/>
            <person name="Gunde-Cimerman N."/>
            <person name="Song Z."/>
        </authorList>
    </citation>
    <scope>NUCLEOTIDE SEQUENCE</scope>
    <source>
        <strain evidence="2">EXF-8016</strain>
    </source>
</reference>
<evidence type="ECO:0000313" key="2">
    <source>
        <dbReference type="EMBL" id="KAH0215685.1"/>
    </source>
</evidence>
<dbReference type="AlphaFoldDB" id="A0A9P8K4B2"/>
<comment type="caution">
    <text evidence="2">The sequence shown here is derived from an EMBL/GenBank/DDBJ whole genome shotgun (WGS) entry which is preliminary data.</text>
</comment>
<protein>
    <submittedName>
        <fullName evidence="2">Uncharacterized protein</fullName>
    </submittedName>
</protein>
<dbReference type="EMBL" id="JAHFYH010000070">
    <property type="protein sequence ID" value="KAH0215685.1"/>
    <property type="molecule type" value="Genomic_DNA"/>
</dbReference>
<feature type="non-terminal residue" evidence="2">
    <location>
        <position position="345"/>
    </location>
</feature>